<sequence>MFTPRTPRPFFFLLLGVATLTYNSTNAQKVTDLSLQPIQIYENSLKNYYYQRWQAERKEFQITHQKGIWQYTPSIGLVFGLPSVNWNPYQLFQAKQDKRVLAAKLASIDDRYQVEYNETIMKLRADHKKIQIEAARYKMLETEFFHQQEIQSIHTEAYMAKDITPLQFKEKHTAQLNAQHAMQNKEIDMMLMIIELEKLARYEMPAQKLSDGPPPAHLEALR</sequence>
<comment type="caution">
    <text evidence="1">The sequence shown here is derived from an EMBL/GenBank/DDBJ whole genome shotgun (WGS) entry which is preliminary data.</text>
</comment>
<protein>
    <recommendedName>
        <fullName evidence="3">Outer membrane efflux protein</fullName>
    </recommendedName>
</protein>
<gene>
    <name evidence="1" type="ORF">GCM10023189_38060</name>
</gene>
<evidence type="ECO:0000313" key="2">
    <source>
        <dbReference type="Proteomes" id="UP001501175"/>
    </source>
</evidence>
<proteinExistence type="predicted"/>
<evidence type="ECO:0008006" key="3">
    <source>
        <dbReference type="Google" id="ProtNLM"/>
    </source>
</evidence>
<keyword evidence="2" id="KW-1185">Reference proteome</keyword>
<name>A0ABP8N960_9BACT</name>
<dbReference type="EMBL" id="BAABHD010000066">
    <property type="protein sequence ID" value="GAA4461955.1"/>
    <property type="molecule type" value="Genomic_DNA"/>
</dbReference>
<organism evidence="1 2">
    <name type="scientific">Nibrella saemangeumensis</name>
    <dbReference type="NCBI Taxonomy" id="1084526"/>
    <lineage>
        <taxon>Bacteria</taxon>
        <taxon>Pseudomonadati</taxon>
        <taxon>Bacteroidota</taxon>
        <taxon>Cytophagia</taxon>
        <taxon>Cytophagales</taxon>
        <taxon>Spirosomataceae</taxon>
        <taxon>Nibrella</taxon>
    </lineage>
</organism>
<reference evidence="2" key="1">
    <citation type="journal article" date="2019" name="Int. J. Syst. Evol. Microbiol.">
        <title>The Global Catalogue of Microorganisms (GCM) 10K type strain sequencing project: providing services to taxonomists for standard genome sequencing and annotation.</title>
        <authorList>
            <consortium name="The Broad Institute Genomics Platform"/>
            <consortium name="The Broad Institute Genome Sequencing Center for Infectious Disease"/>
            <person name="Wu L."/>
            <person name="Ma J."/>
        </authorList>
    </citation>
    <scope>NUCLEOTIDE SEQUENCE [LARGE SCALE GENOMIC DNA]</scope>
    <source>
        <strain evidence="2">JCM 17927</strain>
    </source>
</reference>
<accession>A0ABP8N960</accession>
<dbReference type="Proteomes" id="UP001501175">
    <property type="component" value="Unassembled WGS sequence"/>
</dbReference>
<evidence type="ECO:0000313" key="1">
    <source>
        <dbReference type="EMBL" id="GAA4461955.1"/>
    </source>
</evidence>